<dbReference type="SUPFAM" id="SSF55486">
    <property type="entry name" value="Metalloproteases ('zincins'), catalytic domain"/>
    <property type="match status" value="1"/>
</dbReference>
<dbReference type="Gene3D" id="3.40.390.10">
    <property type="entry name" value="Collagenase (Catalytic Domain)"/>
    <property type="match status" value="1"/>
</dbReference>
<keyword evidence="3" id="KW-1185">Reference proteome</keyword>
<proteinExistence type="predicted"/>
<organism evidence="2 3">
    <name type="scientific">Kribbella solani</name>
    <dbReference type="NCBI Taxonomy" id="236067"/>
    <lineage>
        <taxon>Bacteria</taxon>
        <taxon>Bacillati</taxon>
        <taxon>Actinomycetota</taxon>
        <taxon>Actinomycetes</taxon>
        <taxon>Propionibacteriales</taxon>
        <taxon>Kribbellaceae</taxon>
        <taxon>Kribbella</taxon>
    </lineage>
</organism>
<dbReference type="Proteomes" id="UP000558997">
    <property type="component" value="Unassembled WGS sequence"/>
</dbReference>
<dbReference type="AlphaFoldDB" id="A0A841DJ14"/>
<dbReference type="EMBL" id="JACHNF010000001">
    <property type="protein sequence ID" value="MBB5977569.1"/>
    <property type="molecule type" value="Genomic_DNA"/>
</dbReference>
<sequence length="371" mass="39908">MKSLRATTLTVVVSLSIGSVVAVGGTAAASNPCRLPSGVLAASTLAQRSAVECGAVGRLVDAGNGVALTVQPPGSSVTMDLLFPSGDRTYTVTTDDQGRVTTASAPAPNQAANSNQPASTRQPASRQQSASKGQPVGKHPPVSQFPDLPGPTACDRSTYVLRDYKWNSPWLFRTTKGTTLATNRQRDFDAAVRRSLANLIDGHNTCGMDGRTRARGAFLGHTRTTGNFVYADGQTTCGRRDHQSVIDEGDLPGGFLEATLAWTCTWSETRHGVTRAVEADIRLNSADYNWTYDPANDPKCQPAQPPDQDRWRYDVESVVTHEMGHVYGLVNLSAIEDLNLTMYPGVRRCTGHMRTLGRGDVLGMRALYGRR</sequence>
<protein>
    <recommendedName>
        <fullName evidence="4">Matrixin family metalloprotease</fullName>
    </recommendedName>
</protein>
<evidence type="ECO:0000313" key="2">
    <source>
        <dbReference type="EMBL" id="MBB5977569.1"/>
    </source>
</evidence>
<evidence type="ECO:0008006" key="4">
    <source>
        <dbReference type="Google" id="ProtNLM"/>
    </source>
</evidence>
<feature type="compositionally biased region" description="Low complexity" evidence="1">
    <location>
        <begin position="101"/>
        <end position="120"/>
    </location>
</feature>
<dbReference type="InterPro" id="IPR024079">
    <property type="entry name" value="MetalloPept_cat_dom_sf"/>
</dbReference>
<dbReference type="GO" id="GO:0008237">
    <property type="term" value="F:metallopeptidase activity"/>
    <property type="evidence" value="ECO:0007669"/>
    <property type="project" value="InterPro"/>
</dbReference>
<gene>
    <name evidence="2" type="ORF">HDA44_000910</name>
</gene>
<evidence type="ECO:0000256" key="1">
    <source>
        <dbReference type="SAM" id="MobiDB-lite"/>
    </source>
</evidence>
<reference evidence="2 3" key="1">
    <citation type="submission" date="2020-08" db="EMBL/GenBank/DDBJ databases">
        <title>Sequencing the genomes of 1000 actinobacteria strains.</title>
        <authorList>
            <person name="Klenk H.-P."/>
        </authorList>
    </citation>
    <scope>NUCLEOTIDE SEQUENCE [LARGE SCALE GENOMIC DNA]</scope>
    <source>
        <strain evidence="2 3">DSM 17294</strain>
    </source>
</reference>
<accession>A0A841DJ14</accession>
<evidence type="ECO:0000313" key="3">
    <source>
        <dbReference type="Proteomes" id="UP000558997"/>
    </source>
</evidence>
<dbReference type="RefSeq" id="WP_184831595.1">
    <property type="nucleotide sequence ID" value="NZ_BAAAVN010000010.1"/>
</dbReference>
<feature type="region of interest" description="Disordered" evidence="1">
    <location>
        <begin position="99"/>
        <end position="151"/>
    </location>
</feature>
<feature type="compositionally biased region" description="Polar residues" evidence="1">
    <location>
        <begin position="121"/>
        <end position="132"/>
    </location>
</feature>
<comment type="caution">
    <text evidence="2">The sequence shown here is derived from an EMBL/GenBank/DDBJ whole genome shotgun (WGS) entry which is preliminary data.</text>
</comment>
<name>A0A841DJ14_9ACTN</name>